<dbReference type="GO" id="GO:0004422">
    <property type="term" value="F:hypoxanthine phosphoribosyltransferase activity"/>
    <property type="evidence" value="ECO:0007669"/>
    <property type="project" value="InterPro"/>
</dbReference>
<dbReference type="RefSeq" id="WP_079556001.1">
    <property type="nucleotide sequence ID" value="NZ_CP021904.1"/>
</dbReference>
<keyword evidence="6 15" id="KW-0963">Cytoplasm</keyword>
<dbReference type="GO" id="GO:0006178">
    <property type="term" value="P:guanine salvage"/>
    <property type="evidence" value="ECO:0007669"/>
    <property type="project" value="TreeGrafter"/>
</dbReference>
<dbReference type="InterPro" id="IPR005904">
    <property type="entry name" value="Hxn_phspho_trans"/>
</dbReference>
<dbReference type="AlphaFoldDB" id="A0A1T5AE29"/>
<dbReference type="NCBIfam" id="TIGR01203">
    <property type="entry name" value="HGPRTase"/>
    <property type="match status" value="1"/>
</dbReference>
<keyword evidence="12 15" id="KW-0460">Magnesium</keyword>
<evidence type="ECO:0000259" key="16">
    <source>
        <dbReference type="Pfam" id="PF00156"/>
    </source>
</evidence>
<dbReference type="GO" id="GO:0046100">
    <property type="term" value="P:hypoxanthine metabolic process"/>
    <property type="evidence" value="ECO:0007669"/>
    <property type="project" value="TreeGrafter"/>
</dbReference>
<name>A0A1T5AE29_9BACT</name>
<dbReference type="EC" id="2.4.2.8" evidence="5 15"/>
<evidence type="ECO:0000256" key="1">
    <source>
        <dbReference type="ARBA" id="ARBA00001946"/>
    </source>
</evidence>
<dbReference type="KEGG" id="asx:CDL62_06090"/>
<accession>A0A1T5AE29</accession>
<evidence type="ECO:0000256" key="15">
    <source>
        <dbReference type="RuleBase" id="RU364099"/>
    </source>
</evidence>
<organism evidence="17 18">
    <name type="scientific">Alkalitalea saponilacus</name>
    <dbReference type="NCBI Taxonomy" id="889453"/>
    <lineage>
        <taxon>Bacteria</taxon>
        <taxon>Pseudomonadati</taxon>
        <taxon>Bacteroidota</taxon>
        <taxon>Bacteroidia</taxon>
        <taxon>Marinilabiliales</taxon>
        <taxon>Marinilabiliaceae</taxon>
        <taxon>Alkalitalea</taxon>
    </lineage>
</organism>
<keyword evidence="9 15" id="KW-0479">Metal-binding</keyword>
<keyword evidence="11 15" id="KW-0547">Nucleotide-binding</keyword>
<dbReference type="STRING" id="889453.SAMN03080601_00221"/>
<evidence type="ECO:0000256" key="6">
    <source>
        <dbReference type="ARBA" id="ARBA00022490"/>
    </source>
</evidence>
<proteinExistence type="inferred from homology"/>
<keyword evidence="18" id="KW-1185">Reference proteome</keyword>
<dbReference type="GO" id="GO:0006166">
    <property type="term" value="P:purine ribonucleoside salvage"/>
    <property type="evidence" value="ECO:0007669"/>
    <property type="project" value="UniProtKB-KW"/>
</dbReference>
<protein>
    <recommendedName>
        <fullName evidence="5 15">Hypoxanthine phosphoribosyltransferase</fullName>
        <ecNumber evidence="5 15">2.4.2.8</ecNumber>
    </recommendedName>
</protein>
<dbReference type="GO" id="GO:0005829">
    <property type="term" value="C:cytosol"/>
    <property type="evidence" value="ECO:0007669"/>
    <property type="project" value="TreeGrafter"/>
</dbReference>
<evidence type="ECO:0000256" key="12">
    <source>
        <dbReference type="ARBA" id="ARBA00022842"/>
    </source>
</evidence>
<dbReference type="GO" id="GO:0000287">
    <property type="term" value="F:magnesium ion binding"/>
    <property type="evidence" value="ECO:0007669"/>
    <property type="project" value="TreeGrafter"/>
</dbReference>
<evidence type="ECO:0000256" key="3">
    <source>
        <dbReference type="ARBA" id="ARBA00004669"/>
    </source>
</evidence>
<keyword evidence="7 15" id="KW-0328">Glycosyltransferase</keyword>
<evidence type="ECO:0000256" key="11">
    <source>
        <dbReference type="ARBA" id="ARBA00022741"/>
    </source>
</evidence>
<keyword evidence="8 15" id="KW-0808">Transferase</keyword>
<evidence type="ECO:0000256" key="9">
    <source>
        <dbReference type="ARBA" id="ARBA00022723"/>
    </source>
</evidence>
<comment type="catalytic activity">
    <reaction evidence="13">
        <text>GMP + diphosphate = guanine + 5-phospho-alpha-D-ribose 1-diphosphate</text>
        <dbReference type="Rhea" id="RHEA:25424"/>
        <dbReference type="ChEBI" id="CHEBI:16235"/>
        <dbReference type="ChEBI" id="CHEBI:33019"/>
        <dbReference type="ChEBI" id="CHEBI:58017"/>
        <dbReference type="ChEBI" id="CHEBI:58115"/>
        <dbReference type="EC" id="2.4.2.8"/>
    </reaction>
    <physiologicalReaction direction="right-to-left" evidence="13">
        <dbReference type="Rhea" id="RHEA:25426"/>
    </physiologicalReaction>
</comment>
<dbReference type="Gene3D" id="3.40.50.2020">
    <property type="match status" value="1"/>
</dbReference>
<evidence type="ECO:0000256" key="10">
    <source>
        <dbReference type="ARBA" id="ARBA00022726"/>
    </source>
</evidence>
<evidence type="ECO:0000256" key="7">
    <source>
        <dbReference type="ARBA" id="ARBA00022676"/>
    </source>
</evidence>
<dbReference type="InterPro" id="IPR000836">
    <property type="entry name" value="PRTase_dom"/>
</dbReference>
<dbReference type="GO" id="GO:0032263">
    <property type="term" value="P:GMP salvage"/>
    <property type="evidence" value="ECO:0007669"/>
    <property type="project" value="TreeGrafter"/>
</dbReference>
<evidence type="ECO:0000256" key="4">
    <source>
        <dbReference type="ARBA" id="ARBA00008391"/>
    </source>
</evidence>
<comment type="cofactor">
    <cofactor evidence="1 15">
        <name>Mg(2+)</name>
        <dbReference type="ChEBI" id="CHEBI:18420"/>
    </cofactor>
</comment>
<feature type="domain" description="Phosphoribosyltransferase" evidence="16">
    <location>
        <begin position="20"/>
        <end position="163"/>
    </location>
</feature>
<reference evidence="18" key="1">
    <citation type="submission" date="2017-02" db="EMBL/GenBank/DDBJ databases">
        <authorList>
            <person name="Varghese N."/>
            <person name="Submissions S."/>
        </authorList>
    </citation>
    <scope>NUCLEOTIDE SEQUENCE [LARGE SCALE GENOMIC DNA]</scope>
    <source>
        <strain evidence="18">DSM 24412</strain>
    </source>
</reference>
<dbReference type="OrthoDB" id="9802824at2"/>
<comment type="pathway">
    <text evidence="3 15">Purine metabolism; IMP biosynthesis via salvage pathway; IMP from hypoxanthine: step 1/1.</text>
</comment>
<evidence type="ECO:0000313" key="18">
    <source>
        <dbReference type="Proteomes" id="UP000191055"/>
    </source>
</evidence>
<comment type="catalytic activity">
    <reaction evidence="14">
        <text>IMP + diphosphate = hypoxanthine + 5-phospho-alpha-D-ribose 1-diphosphate</text>
        <dbReference type="Rhea" id="RHEA:17973"/>
        <dbReference type="ChEBI" id="CHEBI:17368"/>
        <dbReference type="ChEBI" id="CHEBI:33019"/>
        <dbReference type="ChEBI" id="CHEBI:58017"/>
        <dbReference type="ChEBI" id="CHEBI:58053"/>
        <dbReference type="EC" id="2.4.2.8"/>
    </reaction>
    <physiologicalReaction direction="right-to-left" evidence="14">
        <dbReference type="Rhea" id="RHEA:17975"/>
    </physiologicalReaction>
</comment>
<dbReference type="UniPathway" id="UPA00591">
    <property type="reaction ID" value="UER00648"/>
</dbReference>
<evidence type="ECO:0000256" key="5">
    <source>
        <dbReference type="ARBA" id="ARBA00011895"/>
    </source>
</evidence>
<dbReference type="InterPro" id="IPR029057">
    <property type="entry name" value="PRTase-like"/>
</dbReference>
<dbReference type="GO" id="GO:0032264">
    <property type="term" value="P:IMP salvage"/>
    <property type="evidence" value="ECO:0007669"/>
    <property type="project" value="UniProtKB-UniPathway"/>
</dbReference>
<comment type="similarity">
    <text evidence="4 15">Belongs to the purine/pyrimidine phosphoribosyltransferase family.</text>
</comment>
<evidence type="ECO:0000256" key="2">
    <source>
        <dbReference type="ARBA" id="ARBA00004496"/>
    </source>
</evidence>
<sequence length="180" mass="20037">MKNIQLLDKTFSLSIPASDIKKAIWEMAEKINRELRDSDPLMICILNGSFMFSADLMKLIDFPCQISFVKLASYEGTGSTGKVKELIGFNEDLKGRTVVLLEDIVDTGVTVENCVNQLNKMGVKEVVVASLLFKPDALKKDIKLDYVGLKIPNDFIVGYGLDYNGYGRNLPDIYSLTADN</sequence>
<dbReference type="PANTHER" id="PTHR43340">
    <property type="entry name" value="HYPOXANTHINE-GUANINE PHOSPHORIBOSYLTRANSFERASE"/>
    <property type="match status" value="1"/>
</dbReference>
<evidence type="ECO:0000313" key="17">
    <source>
        <dbReference type="EMBL" id="SKB33155.1"/>
    </source>
</evidence>
<dbReference type="EMBL" id="FUYV01000001">
    <property type="protein sequence ID" value="SKB33155.1"/>
    <property type="molecule type" value="Genomic_DNA"/>
</dbReference>
<dbReference type="GO" id="GO:0052657">
    <property type="term" value="F:guanine phosphoribosyltransferase activity"/>
    <property type="evidence" value="ECO:0007669"/>
    <property type="project" value="RHEA"/>
</dbReference>
<dbReference type="CDD" id="cd06223">
    <property type="entry name" value="PRTases_typeI"/>
    <property type="match status" value="1"/>
</dbReference>
<evidence type="ECO:0000256" key="13">
    <source>
        <dbReference type="ARBA" id="ARBA00048811"/>
    </source>
</evidence>
<gene>
    <name evidence="17" type="ORF">SAMN03080601_00221</name>
</gene>
<evidence type="ECO:0000256" key="14">
    <source>
        <dbReference type="ARBA" id="ARBA00049402"/>
    </source>
</evidence>
<comment type="subcellular location">
    <subcellularLocation>
        <location evidence="2 15">Cytoplasm</location>
    </subcellularLocation>
</comment>
<dbReference type="PANTHER" id="PTHR43340:SF1">
    <property type="entry name" value="HYPOXANTHINE PHOSPHORIBOSYLTRANSFERASE"/>
    <property type="match status" value="1"/>
</dbReference>
<keyword evidence="10 15" id="KW-0660">Purine salvage</keyword>
<dbReference type="GO" id="GO:0000166">
    <property type="term" value="F:nucleotide binding"/>
    <property type="evidence" value="ECO:0007669"/>
    <property type="project" value="UniProtKB-KW"/>
</dbReference>
<dbReference type="SUPFAM" id="SSF53271">
    <property type="entry name" value="PRTase-like"/>
    <property type="match status" value="1"/>
</dbReference>
<dbReference type="Proteomes" id="UP000191055">
    <property type="component" value="Unassembled WGS sequence"/>
</dbReference>
<dbReference type="Pfam" id="PF00156">
    <property type="entry name" value="Pribosyltran"/>
    <property type="match status" value="1"/>
</dbReference>
<evidence type="ECO:0000256" key="8">
    <source>
        <dbReference type="ARBA" id="ARBA00022679"/>
    </source>
</evidence>
<dbReference type="InterPro" id="IPR050408">
    <property type="entry name" value="HGPRT"/>
</dbReference>